<sequence>MALSDEEIKKQAVDGLYWDTRVDAAKVSVQVENGRVILTGTVPGYNVRMRAAEDAWNVDGVVWVENRILVRPPPAVPIASDEDIKESVVRALAEDLETADIRVLVNDATVVLEGSVDEYWKKSEAEWIACRARGVCDIENKLAVAPTMSIMDRAIADDVRAANERNRNVNIGDVDITVTDGVVTLSGSVPNRAALRAAVNAAEFTRGVVDVVDELAIEAPGERVEAVC</sequence>
<dbReference type="Gene3D" id="3.30.1340.30">
    <property type="match status" value="3"/>
</dbReference>
<dbReference type="PANTHER" id="PTHR34606:SF15">
    <property type="entry name" value="BON DOMAIN-CONTAINING PROTEIN"/>
    <property type="match status" value="1"/>
</dbReference>
<name>A0A0W8FFK1_9ZZZZ</name>
<reference evidence="2" key="1">
    <citation type="journal article" date="2015" name="Proc. Natl. Acad. Sci. U.S.A.">
        <title>Networks of energetic and metabolic interactions define dynamics in microbial communities.</title>
        <authorList>
            <person name="Embree M."/>
            <person name="Liu J.K."/>
            <person name="Al-Bassam M.M."/>
            <person name="Zengler K."/>
        </authorList>
    </citation>
    <scope>NUCLEOTIDE SEQUENCE</scope>
</reference>
<dbReference type="InterPro" id="IPR051686">
    <property type="entry name" value="Lipoprotein_DolP"/>
</dbReference>
<feature type="domain" description="BON" evidence="1">
    <location>
        <begin position="80"/>
        <end position="146"/>
    </location>
</feature>
<protein>
    <submittedName>
        <fullName evidence="2">Osmotically inducible protein y</fullName>
    </submittedName>
</protein>
<proteinExistence type="predicted"/>
<evidence type="ECO:0000313" key="2">
    <source>
        <dbReference type="EMBL" id="KUG19663.1"/>
    </source>
</evidence>
<dbReference type="PROSITE" id="PS50914">
    <property type="entry name" value="BON"/>
    <property type="match status" value="3"/>
</dbReference>
<dbReference type="PANTHER" id="PTHR34606">
    <property type="entry name" value="BON DOMAIN-CONTAINING PROTEIN"/>
    <property type="match status" value="1"/>
</dbReference>
<feature type="domain" description="BON" evidence="1">
    <location>
        <begin position="4"/>
        <end position="72"/>
    </location>
</feature>
<dbReference type="AlphaFoldDB" id="A0A0W8FFK1"/>
<dbReference type="SMART" id="SM00749">
    <property type="entry name" value="BON"/>
    <property type="match status" value="2"/>
</dbReference>
<feature type="domain" description="BON" evidence="1">
    <location>
        <begin position="151"/>
        <end position="219"/>
    </location>
</feature>
<evidence type="ECO:0000259" key="1">
    <source>
        <dbReference type="PROSITE" id="PS50914"/>
    </source>
</evidence>
<gene>
    <name evidence="2" type="ORF">ASZ90_010603</name>
</gene>
<accession>A0A0W8FFK1</accession>
<dbReference type="Pfam" id="PF04972">
    <property type="entry name" value="BON"/>
    <property type="match status" value="3"/>
</dbReference>
<comment type="caution">
    <text evidence="2">The sequence shown here is derived from an EMBL/GenBank/DDBJ whole genome shotgun (WGS) entry which is preliminary data.</text>
</comment>
<organism evidence="2">
    <name type="scientific">hydrocarbon metagenome</name>
    <dbReference type="NCBI Taxonomy" id="938273"/>
    <lineage>
        <taxon>unclassified sequences</taxon>
        <taxon>metagenomes</taxon>
        <taxon>ecological metagenomes</taxon>
    </lineage>
</organism>
<dbReference type="EMBL" id="LNQE01001266">
    <property type="protein sequence ID" value="KUG19663.1"/>
    <property type="molecule type" value="Genomic_DNA"/>
</dbReference>
<dbReference type="InterPro" id="IPR007055">
    <property type="entry name" value="BON_dom"/>
</dbReference>
<dbReference type="InterPro" id="IPR014004">
    <property type="entry name" value="Transpt-assoc_nodulatn_dom_bac"/>
</dbReference>